<dbReference type="AlphaFoldDB" id="A0A1L0CMA7"/>
<proteinExistence type="predicted"/>
<reference evidence="2 3" key="1">
    <citation type="submission" date="2016-11" db="EMBL/GenBank/DDBJ databases">
        <authorList>
            <person name="Jaros S."/>
            <person name="Januszkiewicz K."/>
            <person name="Wedrychowicz H."/>
        </authorList>
    </citation>
    <scope>NUCLEOTIDE SEQUENCE [LARGE SCALE GENOMIC DNA]</scope>
    <source>
        <strain evidence="2">NVI 5450</strain>
    </source>
</reference>
<protein>
    <submittedName>
        <fullName evidence="2">Uncharacterized protein</fullName>
    </submittedName>
</protein>
<evidence type="ECO:0000256" key="1">
    <source>
        <dbReference type="SAM" id="Phobius"/>
    </source>
</evidence>
<evidence type="ECO:0000313" key="2">
    <source>
        <dbReference type="EMBL" id="SGZ19101.1"/>
    </source>
</evidence>
<keyword evidence="1" id="KW-0472">Membrane</keyword>
<accession>A0A1L0CMA7</accession>
<evidence type="ECO:0000313" key="3">
    <source>
        <dbReference type="Proteomes" id="UP000183794"/>
    </source>
</evidence>
<gene>
    <name evidence="2" type="ORF">NVI5450_4729</name>
</gene>
<dbReference type="Proteomes" id="UP000183794">
    <property type="component" value="Unassembled WGS sequence"/>
</dbReference>
<sequence>MFLFCPLNEIKLLISLQFQGELIIVYINNLLLVLIGII</sequence>
<organism evidence="2 3">
    <name type="scientific">Moritella viscosa</name>
    <dbReference type="NCBI Taxonomy" id="80854"/>
    <lineage>
        <taxon>Bacteria</taxon>
        <taxon>Pseudomonadati</taxon>
        <taxon>Pseudomonadota</taxon>
        <taxon>Gammaproteobacteria</taxon>
        <taxon>Alteromonadales</taxon>
        <taxon>Moritellaceae</taxon>
        <taxon>Moritella</taxon>
    </lineage>
</organism>
<dbReference type="EMBL" id="FPLD01000136">
    <property type="protein sequence ID" value="SGZ19101.1"/>
    <property type="molecule type" value="Genomic_DNA"/>
</dbReference>
<feature type="transmembrane region" description="Helical" evidence="1">
    <location>
        <begin position="12"/>
        <end position="37"/>
    </location>
</feature>
<keyword evidence="1" id="KW-1133">Transmembrane helix</keyword>
<name>A0A1L0CMA7_9GAMM</name>
<keyword evidence="1" id="KW-0812">Transmembrane</keyword>